<proteinExistence type="predicted"/>
<gene>
    <name evidence="2" type="ORF">C0601_03255</name>
</gene>
<protein>
    <recommendedName>
        <fullName evidence="1">DUF512 domain-containing protein</fullName>
    </recommendedName>
</protein>
<dbReference type="AlphaFoldDB" id="A0A2N5ZJR4"/>
<evidence type="ECO:0000313" key="3">
    <source>
        <dbReference type="Proteomes" id="UP000234857"/>
    </source>
</evidence>
<name>A0A2N5ZJR4_MUIH1</name>
<sequence length="201" mass="23199">MQKIKEVDKDKAQEILNIIYPFKERAKEEYGVNWVYAADELFLLSDMEIPKRGYYNDFVQIENGIGIARKFLDSANISYTRLKDRLDKKKSVYVITSVLGEKVILKIKEKTDLNIISVAVENEFFGRTVTVSGLMTFNDIKRKIRKLKKNISILIPGIIFNNDGITLDGYTKKQVKQSDPRIVLTGNKGRDIIRSFRRENG</sequence>
<accession>A0A2N5ZJR4</accession>
<evidence type="ECO:0000313" key="2">
    <source>
        <dbReference type="EMBL" id="PLX18935.1"/>
    </source>
</evidence>
<dbReference type="Pfam" id="PF04459">
    <property type="entry name" value="DUF512"/>
    <property type="match status" value="1"/>
</dbReference>
<evidence type="ECO:0000259" key="1">
    <source>
        <dbReference type="Pfam" id="PF04459"/>
    </source>
</evidence>
<dbReference type="Proteomes" id="UP000234857">
    <property type="component" value="Unassembled WGS sequence"/>
</dbReference>
<comment type="caution">
    <text evidence="2">The sequence shown here is derived from an EMBL/GenBank/DDBJ whole genome shotgun (WGS) entry which is preliminary data.</text>
</comment>
<dbReference type="EMBL" id="PKTG01000045">
    <property type="protein sequence ID" value="PLX18935.1"/>
    <property type="molecule type" value="Genomic_DNA"/>
</dbReference>
<feature type="domain" description="DUF512" evidence="1">
    <location>
        <begin position="2"/>
        <end position="178"/>
    </location>
</feature>
<organism evidence="2 3">
    <name type="scientific">Muiribacterium halophilum</name>
    <dbReference type="NCBI Taxonomy" id="2053465"/>
    <lineage>
        <taxon>Bacteria</taxon>
        <taxon>Candidatus Muiribacteriota</taxon>
        <taxon>Candidatus Muiribacteriia</taxon>
        <taxon>Candidatus Muiribacteriales</taxon>
        <taxon>Candidatus Muiribacteriaceae</taxon>
        <taxon>Candidatus Muiribacterium</taxon>
    </lineage>
</organism>
<reference evidence="2 3" key="1">
    <citation type="submission" date="2017-11" db="EMBL/GenBank/DDBJ databases">
        <title>Genome-resolved metagenomics identifies genetic mobility, metabolic interactions, and unexpected diversity in perchlorate-reducing communities.</title>
        <authorList>
            <person name="Barnum T.P."/>
            <person name="Figueroa I.A."/>
            <person name="Carlstrom C.I."/>
            <person name="Lucas L.N."/>
            <person name="Engelbrektson A.L."/>
            <person name="Coates J.D."/>
        </authorList>
    </citation>
    <scope>NUCLEOTIDE SEQUENCE [LARGE SCALE GENOMIC DNA]</scope>
    <source>
        <strain evidence="2">BM706</strain>
    </source>
</reference>
<dbReference type="InterPro" id="IPR007549">
    <property type="entry name" value="DUF512"/>
</dbReference>